<dbReference type="Pfam" id="PF22688">
    <property type="entry name" value="Hda_lid"/>
    <property type="match status" value="1"/>
</dbReference>
<sequence length="227" mass="23988">MSRSRPRQLPLTMPHQAAMSREDFVVGEGNREAAAFIDAWPDWPASVVLLIGPNGSGKSHLVNIWATKSRAAVVAAADLASADPTVLVGTGAVAVEDADDPALDEKALFHLLNAARGRGASVLITAHAVPSVWGVTLPDLLSRLRAAQPAFLGPPDDALLEKVIIKLLADRQLAIDAGVLDYILLRMERSCAAACELVEALDRESLARGRRITKAIAAEVLAPEGEA</sequence>
<dbReference type="GO" id="GO:0006270">
    <property type="term" value="P:DNA replication initiation"/>
    <property type="evidence" value="ECO:0007669"/>
    <property type="project" value="TreeGrafter"/>
</dbReference>
<reference evidence="2 3" key="1">
    <citation type="submission" date="2017-12" db="EMBL/GenBank/DDBJ databases">
        <title>Anaerobic carbon monoxide metabolism by Pleomorphomonas carboxyditropha sp. nov., a new mesophilic hydrogenogenic carboxidotroph.</title>
        <authorList>
            <person name="Esquivel-Elizondo S."/>
            <person name="Krajmalnik-Brown R."/>
        </authorList>
    </citation>
    <scope>NUCLEOTIDE SEQUENCE [LARGE SCALE GENOMIC DNA]</scope>
    <source>
        <strain evidence="2 3">R5-392</strain>
    </source>
</reference>
<dbReference type="OrthoDB" id="7390113at2"/>
<name>A0A1I4S9J4_9HYPH</name>
<gene>
    <name evidence="2" type="ORF">CXZ10_11720</name>
</gene>
<accession>A0A1I4S9J4</accession>
<dbReference type="SUPFAM" id="SSF52540">
    <property type="entry name" value="P-loop containing nucleoside triphosphate hydrolases"/>
    <property type="match status" value="1"/>
</dbReference>
<dbReference type="AlphaFoldDB" id="A0A1I4S9J4"/>
<organism evidence="2 3">
    <name type="scientific">Pleomorphomonas diazotrophica</name>
    <dbReference type="NCBI Taxonomy" id="1166257"/>
    <lineage>
        <taxon>Bacteria</taxon>
        <taxon>Pseudomonadati</taxon>
        <taxon>Pseudomonadota</taxon>
        <taxon>Alphaproteobacteria</taxon>
        <taxon>Hyphomicrobiales</taxon>
        <taxon>Pleomorphomonadaceae</taxon>
        <taxon>Pleomorphomonas</taxon>
    </lineage>
</organism>
<keyword evidence="3" id="KW-1185">Reference proteome</keyword>
<dbReference type="GO" id="GO:0005886">
    <property type="term" value="C:plasma membrane"/>
    <property type="evidence" value="ECO:0007669"/>
    <property type="project" value="TreeGrafter"/>
</dbReference>
<dbReference type="Gene3D" id="1.10.8.60">
    <property type="match status" value="1"/>
</dbReference>
<dbReference type="PANTHER" id="PTHR30050">
    <property type="entry name" value="CHROMOSOMAL REPLICATION INITIATOR PROTEIN DNAA"/>
    <property type="match status" value="1"/>
</dbReference>
<comment type="caution">
    <text evidence="2">The sequence shown here is derived from an EMBL/GenBank/DDBJ whole genome shotgun (WGS) entry which is preliminary data.</text>
</comment>
<dbReference type="EMBL" id="PJNW01000009">
    <property type="protein sequence ID" value="PKR88787.1"/>
    <property type="molecule type" value="Genomic_DNA"/>
</dbReference>
<dbReference type="InterPro" id="IPR055199">
    <property type="entry name" value="Hda_lid"/>
</dbReference>
<evidence type="ECO:0000313" key="3">
    <source>
        <dbReference type="Proteomes" id="UP000233491"/>
    </source>
</evidence>
<evidence type="ECO:0000313" key="2">
    <source>
        <dbReference type="EMBL" id="PKR88787.1"/>
    </source>
</evidence>
<dbReference type="RefSeq" id="WP_101289478.1">
    <property type="nucleotide sequence ID" value="NZ_FOUQ01000003.1"/>
</dbReference>
<proteinExistence type="predicted"/>
<dbReference type="Proteomes" id="UP000233491">
    <property type="component" value="Unassembled WGS sequence"/>
</dbReference>
<evidence type="ECO:0000259" key="1">
    <source>
        <dbReference type="Pfam" id="PF22688"/>
    </source>
</evidence>
<protein>
    <recommendedName>
        <fullName evidence="1">Hda lid domain-containing protein</fullName>
    </recommendedName>
</protein>
<dbReference type="PANTHER" id="PTHR30050:SF5">
    <property type="entry name" value="DNAA REGULATORY INACTIVATOR HDA"/>
    <property type="match status" value="1"/>
</dbReference>
<feature type="domain" description="Hda lid" evidence="1">
    <location>
        <begin position="170"/>
        <end position="213"/>
    </location>
</feature>
<dbReference type="InterPro" id="IPR027417">
    <property type="entry name" value="P-loop_NTPase"/>
</dbReference>
<dbReference type="Gene3D" id="3.40.50.300">
    <property type="entry name" value="P-loop containing nucleotide triphosphate hydrolases"/>
    <property type="match status" value="1"/>
</dbReference>
<dbReference type="GO" id="GO:0003688">
    <property type="term" value="F:DNA replication origin binding"/>
    <property type="evidence" value="ECO:0007669"/>
    <property type="project" value="TreeGrafter"/>
</dbReference>